<dbReference type="EMBL" id="LAZR01019094">
    <property type="protein sequence ID" value="KKL93799.1"/>
    <property type="molecule type" value="Genomic_DNA"/>
</dbReference>
<comment type="caution">
    <text evidence="1">The sequence shown here is derived from an EMBL/GenBank/DDBJ whole genome shotgun (WGS) entry which is preliminary data.</text>
</comment>
<name>A0A0F9G4Y6_9ZZZZ</name>
<protein>
    <submittedName>
        <fullName evidence="1">Uncharacterized protein</fullName>
    </submittedName>
</protein>
<gene>
    <name evidence="1" type="ORF">LCGC14_1870990</name>
</gene>
<evidence type="ECO:0000313" key="1">
    <source>
        <dbReference type="EMBL" id="KKL93799.1"/>
    </source>
</evidence>
<accession>A0A0F9G4Y6</accession>
<dbReference type="AlphaFoldDB" id="A0A0F9G4Y6"/>
<feature type="non-terminal residue" evidence="1">
    <location>
        <position position="1"/>
    </location>
</feature>
<organism evidence="1">
    <name type="scientific">marine sediment metagenome</name>
    <dbReference type="NCBI Taxonomy" id="412755"/>
    <lineage>
        <taxon>unclassified sequences</taxon>
        <taxon>metagenomes</taxon>
        <taxon>ecological metagenomes</taxon>
    </lineage>
</organism>
<sequence>IGRFWVEAGCPQWPSSVPVQPRLFQTRAEARDFLRKMKGHRWVAYPNAQVVRVLVSVEVMEEETCVKCGSCCWWCLPP</sequence>
<proteinExistence type="predicted"/>
<reference evidence="1" key="1">
    <citation type="journal article" date="2015" name="Nature">
        <title>Complex archaea that bridge the gap between prokaryotes and eukaryotes.</title>
        <authorList>
            <person name="Spang A."/>
            <person name="Saw J.H."/>
            <person name="Jorgensen S.L."/>
            <person name="Zaremba-Niedzwiedzka K."/>
            <person name="Martijn J."/>
            <person name="Lind A.E."/>
            <person name="van Eijk R."/>
            <person name="Schleper C."/>
            <person name="Guy L."/>
            <person name="Ettema T.J."/>
        </authorList>
    </citation>
    <scope>NUCLEOTIDE SEQUENCE</scope>
</reference>